<proteinExistence type="predicted"/>
<dbReference type="EMBL" id="HBUE01107357">
    <property type="protein sequence ID" value="CAG6487670.1"/>
    <property type="molecule type" value="Transcribed_RNA"/>
</dbReference>
<protein>
    <submittedName>
        <fullName evidence="2">(northern house mosquito) hypothetical protein</fullName>
    </submittedName>
</protein>
<reference evidence="2" key="1">
    <citation type="submission" date="2021-05" db="EMBL/GenBank/DDBJ databases">
        <authorList>
            <person name="Alioto T."/>
            <person name="Alioto T."/>
            <person name="Gomez Garrido J."/>
        </authorList>
    </citation>
    <scope>NUCLEOTIDE SEQUENCE</scope>
</reference>
<sequence>MSSNEYHNLRLLPCFMPSYASIFRSVGENLHKLLSTVIAHQYFSCIIPIWFVTGLSLAYRNRSEFEMLFTPKDSNRNHLLMNRNQCRWSDGRGRPKRLRRSRKYRCSRRHLLSLQRMSLGHDGLGRGGSYDGRDRRWNCRGHAGLLGIHRGRSRCGGRNRLRRGRWSTVGRRLLVRCHDGGRRTRYERLVEGRSVALGEV</sequence>
<keyword evidence="1" id="KW-0812">Transmembrane</keyword>
<dbReference type="AlphaFoldDB" id="A0A8D8C5Z2"/>
<name>A0A8D8C5Z2_CULPI</name>
<feature type="transmembrane region" description="Helical" evidence="1">
    <location>
        <begin position="39"/>
        <end position="59"/>
    </location>
</feature>
<organism evidence="2">
    <name type="scientific">Culex pipiens</name>
    <name type="common">House mosquito</name>
    <dbReference type="NCBI Taxonomy" id="7175"/>
    <lineage>
        <taxon>Eukaryota</taxon>
        <taxon>Metazoa</taxon>
        <taxon>Ecdysozoa</taxon>
        <taxon>Arthropoda</taxon>
        <taxon>Hexapoda</taxon>
        <taxon>Insecta</taxon>
        <taxon>Pterygota</taxon>
        <taxon>Neoptera</taxon>
        <taxon>Endopterygota</taxon>
        <taxon>Diptera</taxon>
        <taxon>Nematocera</taxon>
        <taxon>Culicoidea</taxon>
        <taxon>Culicidae</taxon>
        <taxon>Culicinae</taxon>
        <taxon>Culicini</taxon>
        <taxon>Culex</taxon>
        <taxon>Culex</taxon>
    </lineage>
</organism>
<keyword evidence="1" id="KW-1133">Transmembrane helix</keyword>
<accession>A0A8D8C5Z2</accession>
<evidence type="ECO:0000256" key="1">
    <source>
        <dbReference type="SAM" id="Phobius"/>
    </source>
</evidence>
<keyword evidence="1" id="KW-0472">Membrane</keyword>
<evidence type="ECO:0000313" key="2">
    <source>
        <dbReference type="EMBL" id="CAG6487670.1"/>
    </source>
</evidence>